<reference evidence="3 4" key="1">
    <citation type="journal article" date="2015" name="Nature">
        <title>rRNA introns, odd ribosomes, and small enigmatic genomes across a large radiation of phyla.</title>
        <authorList>
            <person name="Brown C.T."/>
            <person name="Hug L.A."/>
            <person name="Thomas B.C."/>
            <person name="Sharon I."/>
            <person name="Castelle C.J."/>
            <person name="Singh A."/>
            <person name="Wilkins M.J."/>
            <person name="Williams K.H."/>
            <person name="Banfield J.F."/>
        </authorList>
    </citation>
    <scope>NUCLEOTIDE SEQUENCE [LARGE SCALE GENOMIC DNA]</scope>
</reference>
<dbReference type="AlphaFoldDB" id="A0A0G1JNI8"/>
<dbReference type="Proteomes" id="UP000034617">
    <property type="component" value="Unassembled WGS sequence"/>
</dbReference>
<feature type="modified residue" description="4-aspartylphosphate" evidence="1">
    <location>
        <position position="60"/>
    </location>
</feature>
<organism evidence="3 4">
    <name type="scientific">Candidatus Gottesmanbacteria bacterium GW2011_GWB1_44_11c</name>
    <dbReference type="NCBI Taxonomy" id="1618447"/>
    <lineage>
        <taxon>Bacteria</taxon>
        <taxon>Candidatus Gottesmaniibacteriota</taxon>
    </lineage>
</organism>
<name>A0A0G1JNI8_9BACT</name>
<accession>A0A0G1JNI8</accession>
<dbReference type="PROSITE" id="PS50110">
    <property type="entry name" value="RESPONSE_REGULATORY"/>
    <property type="match status" value="1"/>
</dbReference>
<dbReference type="EMBL" id="LCHM01000032">
    <property type="protein sequence ID" value="KKT37044.1"/>
    <property type="molecule type" value="Genomic_DNA"/>
</dbReference>
<gene>
    <name evidence="3" type="ORF">UW22_C0032G0007</name>
</gene>
<dbReference type="SUPFAM" id="SSF52172">
    <property type="entry name" value="CheY-like"/>
    <property type="match status" value="1"/>
</dbReference>
<evidence type="ECO:0000256" key="1">
    <source>
        <dbReference type="PROSITE-ProRule" id="PRU00169"/>
    </source>
</evidence>
<feature type="domain" description="Response regulatory" evidence="2">
    <location>
        <begin position="6"/>
        <end position="127"/>
    </location>
</feature>
<keyword evidence="1" id="KW-0597">Phosphoprotein</keyword>
<sequence>MGDKEQILIADDSSDVIDGLQEYFGLHPESGHSIVGTAASVEEVEELMRTGLQPTVALVDNKFPYRGAGEKALRIIKQYSPNTIVISFSNDPGLEWGDQNWSKPLIEVPGLLFRALTHLQHKHPGNT</sequence>
<evidence type="ECO:0000313" key="4">
    <source>
        <dbReference type="Proteomes" id="UP000034617"/>
    </source>
</evidence>
<dbReference type="InterPro" id="IPR001789">
    <property type="entry name" value="Sig_transdc_resp-reg_receiver"/>
</dbReference>
<comment type="caution">
    <text evidence="3">The sequence shown here is derived from an EMBL/GenBank/DDBJ whole genome shotgun (WGS) entry which is preliminary data.</text>
</comment>
<evidence type="ECO:0000313" key="3">
    <source>
        <dbReference type="EMBL" id="KKT37044.1"/>
    </source>
</evidence>
<protein>
    <recommendedName>
        <fullName evidence="2">Response regulatory domain-containing protein</fullName>
    </recommendedName>
</protein>
<dbReference type="InterPro" id="IPR011006">
    <property type="entry name" value="CheY-like_superfamily"/>
</dbReference>
<dbReference type="GO" id="GO:0000160">
    <property type="term" value="P:phosphorelay signal transduction system"/>
    <property type="evidence" value="ECO:0007669"/>
    <property type="project" value="InterPro"/>
</dbReference>
<dbReference type="Gene3D" id="3.40.50.2300">
    <property type="match status" value="1"/>
</dbReference>
<evidence type="ECO:0000259" key="2">
    <source>
        <dbReference type="PROSITE" id="PS50110"/>
    </source>
</evidence>
<proteinExistence type="predicted"/>